<dbReference type="Proteomes" id="UP000016924">
    <property type="component" value="Unassembled WGS sequence"/>
</dbReference>
<evidence type="ECO:0000256" key="11">
    <source>
        <dbReference type="SAM" id="MobiDB-lite"/>
    </source>
</evidence>
<dbReference type="Pfam" id="PF14288">
    <property type="entry name" value="FKS1_dom1"/>
    <property type="match status" value="1"/>
</dbReference>
<dbReference type="RefSeq" id="XP_007782315.1">
    <property type="nucleotide sequence ID" value="XM_007784125.1"/>
</dbReference>
<evidence type="ECO:0000256" key="2">
    <source>
        <dbReference type="ARBA" id="ARBA00009040"/>
    </source>
</evidence>
<evidence type="ECO:0000256" key="6">
    <source>
        <dbReference type="ARBA" id="ARBA00022692"/>
    </source>
</evidence>
<feature type="region of interest" description="Disordered" evidence="11">
    <location>
        <begin position="1"/>
        <end position="126"/>
    </location>
</feature>
<dbReference type="EMBL" id="JH767584">
    <property type="protein sequence ID" value="EON66998.1"/>
    <property type="molecule type" value="Genomic_DNA"/>
</dbReference>
<dbReference type="GO" id="GO:0000148">
    <property type="term" value="C:1,3-beta-D-glucan synthase complex"/>
    <property type="evidence" value="ECO:0007669"/>
    <property type="project" value="InterPro"/>
</dbReference>
<feature type="transmembrane region" description="Helical" evidence="12">
    <location>
        <begin position="1345"/>
        <end position="1364"/>
    </location>
</feature>
<keyword evidence="15" id="KW-1185">Reference proteome</keyword>
<proteinExistence type="inferred from homology"/>
<accession>R7YYS3</accession>
<protein>
    <recommendedName>
        <fullName evidence="3">1,3-beta-glucan synthase</fullName>
        <ecNumber evidence="3">2.4.1.34</ecNumber>
    </recommendedName>
    <alternativeName>
        <fullName evidence="9">1,3-beta-D-glucan-UDP glucosyltransferase</fullName>
    </alternativeName>
</protein>
<feature type="compositionally biased region" description="Low complexity" evidence="11">
    <location>
        <begin position="43"/>
        <end position="104"/>
    </location>
</feature>
<feature type="transmembrane region" description="Helical" evidence="12">
    <location>
        <begin position="1649"/>
        <end position="1677"/>
    </location>
</feature>
<feature type="transmembrane region" description="Helical" evidence="12">
    <location>
        <begin position="494"/>
        <end position="518"/>
    </location>
</feature>
<feature type="transmembrane region" description="Helical" evidence="12">
    <location>
        <begin position="1846"/>
        <end position="1870"/>
    </location>
</feature>
<evidence type="ECO:0000256" key="12">
    <source>
        <dbReference type="SAM" id="Phobius"/>
    </source>
</evidence>
<dbReference type="InterPro" id="IPR003440">
    <property type="entry name" value="Glyco_trans_48_dom"/>
</dbReference>
<keyword evidence="4" id="KW-0328">Glycosyltransferase</keyword>
<feature type="transmembrane region" description="Helical" evidence="12">
    <location>
        <begin position="581"/>
        <end position="601"/>
    </location>
</feature>
<dbReference type="PANTHER" id="PTHR12741">
    <property type="entry name" value="LYST-INTERACTING PROTEIN LIP5 DOPAMINE RESPONSIVE PROTEIN DRG-1"/>
    <property type="match status" value="1"/>
</dbReference>
<feature type="transmembrane region" description="Helical" evidence="12">
    <location>
        <begin position="1397"/>
        <end position="1418"/>
    </location>
</feature>
<feature type="transmembrane region" description="Helical" evidence="12">
    <location>
        <begin position="722"/>
        <end position="737"/>
    </location>
</feature>
<dbReference type="GO" id="GO:0005886">
    <property type="term" value="C:plasma membrane"/>
    <property type="evidence" value="ECO:0007669"/>
    <property type="project" value="TreeGrafter"/>
</dbReference>
<evidence type="ECO:0000256" key="7">
    <source>
        <dbReference type="ARBA" id="ARBA00022989"/>
    </source>
</evidence>
<feature type="compositionally biased region" description="Polar residues" evidence="11">
    <location>
        <begin position="314"/>
        <end position="323"/>
    </location>
</feature>
<feature type="region of interest" description="Disordered" evidence="11">
    <location>
        <begin position="299"/>
        <end position="325"/>
    </location>
</feature>
<organism evidence="14 15">
    <name type="scientific">Coniosporium apollinis (strain CBS 100218)</name>
    <name type="common">Rock-inhabiting black yeast</name>
    <dbReference type="NCBI Taxonomy" id="1168221"/>
    <lineage>
        <taxon>Eukaryota</taxon>
        <taxon>Fungi</taxon>
        <taxon>Dikarya</taxon>
        <taxon>Ascomycota</taxon>
        <taxon>Pezizomycotina</taxon>
        <taxon>Dothideomycetes</taxon>
        <taxon>Dothideomycetes incertae sedis</taxon>
        <taxon>Coniosporium</taxon>
    </lineage>
</organism>
<evidence type="ECO:0000256" key="4">
    <source>
        <dbReference type="ARBA" id="ARBA00022676"/>
    </source>
</evidence>
<keyword evidence="8 12" id="KW-0472">Membrane</keyword>
<name>R7YYS3_CONA1</name>
<feature type="domain" description="1,3-beta-glucan synthase component FKS1-like" evidence="13">
    <location>
        <begin position="348"/>
        <end position="460"/>
    </location>
</feature>
<dbReference type="GeneID" id="19903425"/>
<feature type="transmembrane region" description="Helical" evidence="12">
    <location>
        <begin position="613"/>
        <end position="635"/>
    </location>
</feature>
<evidence type="ECO:0000313" key="15">
    <source>
        <dbReference type="Proteomes" id="UP000016924"/>
    </source>
</evidence>
<keyword evidence="6 12" id="KW-0812">Transmembrane</keyword>
<dbReference type="InterPro" id="IPR026899">
    <property type="entry name" value="FKS1-like_dom1"/>
</dbReference>
<dbReference type="InterPro" id="IPR056261">
    <property type="entry name" value="FKS1-like_dom2"/>
</dbReference>
<evidence type="ECO:0000256" key="3">
    <source>
        <dbReference type="ARBA" id="ARBA00012589"/>
    </source>
</evidence>
<dbReference type="OMA" id="AWTDFFI"/>
<comment type="catalytic activity">
    <reaction evidence="10">
        <text>[(1-&gt;3)-beta-D-glucosyl](n) + UDP-alpha-D-glucose = [(1-&gt;3)-beta-D-glucosyl](n+1) + UDP + H(+)</text>
        <dbReference type="Rhea" id="RHEA:21476"/>
        <dbReference type="Rhea" id="RHEA-COMP:11146"/>
        <dbReference type="Rhea" id="RHEA-COMP:14303"/>
        <dbReference type="ChEBI" id="CHEBI:15378"/>
        <dbReference type="ChEBI" id="CHEBI:37671"/>
        <dbReference type="ChEBI" id="CHEBI:58223"/>
        <dbReference type="ChEBI" id="CHEBI:58885"/>
        <dbReference type="EC" id="2.4.1.34"/>
    </reaction>
</comment>
<feature type="transmembrane region" description="Helical" evidence="12">
    <location>
        <begin position="1608"/>
        <end position="1629"/>
    </location>
</feature>
<evidence type="ECO:0000256" key="8">
    <source>
        <dbReference type="ARBA" id="ARBA00023136"/>
    </source>
</evidence>
<evidence type="ECO:0000256" key="9">
    <source>
        <dbReference type="ARBA" id="ARBA00031935"/>
    </source>
</evidence>
<gene>
    <name evidence="14" type="ORF">W97_06114</name>
</gene>
<feature type="region of interest" description="Disordered" evidence="11">
    <location>
        <begin position="143"/>
        <end position="172"/>
    </location>
</feature>
<dbReference type="PANTHER" id="PTHR12741:SF48">
    <property type="entry name" value="1,3-BETA-GLUCAN SYNTHASE COMPONENT FKS1-RELATED"/>
    <property type="match status" value="1"/>
</dbReference>
<dbReference type="Pfam" id="PF02364">
    <property type="entry name" value="Glucan_synthase"/>
    <property type="match status" value="1"/>
</dbReference>
<evidence type="ECO:0000313" key="14">
    <source>
        <dbReference type="EMBL" id="EON66998.1"/>
    </source>
</evidence>
<comment type="subcellular location">
    <subcellularLocation>
        <location evidence="1">Membrane</location>
        <topology evidence="1">Multi-pass membrane protein</topology>
    </subcellularLocation>
</comment>
<evidence type="ECO:0000256" key="5">
    <source>
        <dbReference type="ARBA" id="ARBA00022679"/>
    </source>
</evidence>
<keyword evidence="5" id="KW-0808">Transferase</keyword>
<dbReference type="OrthoDB" id="1880850at2759"/>
<dbReference type="SMART" id="SM01205">
    <property type="entry name" value="FKS1_dom1"/>
    <property type="match status" value="1"/>
</dbReference>
<comment type="similarity">
    <text evidence="2">Belongs to the glycosyltransferase 48 family.</text>
</comment>
<evidence type="ECO:0000256" key="1">
    <source>
        <dbReference type="ARBA" id="ARBA00004141"/>
    </source>
</evidence>
<feature type="transmembrane region" description="Helical" evidence="12">
    <location>
        <begin position="1689"/>
        <end position="1714"/>
    </location>
</feature>
<reference evidence="15" key="1">
    <citation type="submission" date="2012-06" db="EMBL/GenBank/DDBJ databases">
        <title>The genome sequence of Coniosporium apollinis CBS 100218.</title>
        <authorList>
            <consortium name="The Broad Institute Genome Sequencing Platform"/>
            <person name="Cuomo C."/>
            <person name="Gorbushina A."/>
            <person name="Noack S."/>
            <person name="Walker B."/>
            <person name="Young S.K."/>
            <person name="Zeng Q."/>
            <person name="Gargeya S."/>
            <person name="Fitzgerald M."/>
            <person name="Haas B."/>
            <person name="Abouelleil A."/>
            <person name="Alvarado L."/>
            <person name="Arachchi H.M."/>
            <person name="Berlin A.M."/>
            <person name="Chapman S.B."/>
            <person name="Goldberg J."/>
            <person name="Griggs A."/>
            <person name="Gujja S."/>
            <person name="Hansen M."/>
            <person name="Howarth C."/>
            <person name="Imamovic A."/>
            <person name="Larimer J."/>
            <person name="McCowan C."/>
            <person name="Montmayeur A."/>
            <person name="Murphy C."/>
            <person name="Neiman D."/>
            <person name="Pearson M."/>
            <person name="Priest M."/>
            <person name="Roberts A."/>
            <person name="Saif S."/>
            <person name="Shea T."/>
            <person name="Sisk P."/>
            <person name="Sykes S."/>
            <person name="Wortman J."/>
            <person name="Nusbaum C."/>
            <person name="Birren B."/>
        </authorList>
    </citation>
    <scope>NUCLEOTIDE SEQUENCE [LARGE SCALE GENOMIC DNA]</scope>
    <source>
        <strain evidence="15">CBS 100218</strain>
    </source>
</reference>
<dbReference type="Pfam" id="PF23605">
    <property type="entry name" value="FKS1_dom2"/>
    <property type="match status" value="1"/>
</dbReference>
<dbReference type="EC" id="2.4.1.34" evidence="3"/>
<dbReference type="GO" id="GO:0006075">
    <property type="term" value="P:(1-&gt;3)-beta-D-glucan biosynthetic process"/>
    <property type="evidence" value="ECO:0007669"/>
    <property type="project" value="InterPro"/>
</dbReference>
<keyword evidence="7 12" id="KW-1133">Transmembrane helix</keyword>
<dbReference type="GO" id="GO:0003843">
    <property type="term" value="F:1,3-beta-D-glucan synthase activity"/>
    <property type="evidence" value="ECO:0007669"/>
    <property type="project" value="UniProtKB-EC"/>
</dbReference>
<feature type="transmembrane region" description="Helical" evidence="12">
    <location>
        <begin position="539"/>
        <end position="561"/>
    </location>
</feature>
<feature type="transmembrane region" description="Helical" evidence="12">
    <location>
        <begin position="665"/>
        <end position="686"/>
    </location>
</feature>
<evidence type="ECO:0000256" key="10">
    <source>
        <dbReference type="ARBA" id="ARBA00047777"/>
    </source>
</evidence>
<feature type="transmembrane region" description="Helical" evidence="12">
    <location>
        <begin position="1786"/>
        <end position="1812"/>
    </location>
</feature>
<feature type="compositionally biased region" description="Basic residues" evidence="11">
    <location>
        <begin position="299"/>
        <end position="309"/>
    </location>
</feature>
<feature type="transmembrane region" description="Helical" evidence="12">
    <location>
        <begin position="1514"/>
        <end position="1532"/>
    </location>
</feature>
<evidence type="ECO:0000259" key="13">
    <source>
        <dbReference type="SMART" id="SM01205"/>
    </source>
</evidence>
<dbReference type="HOGENOM" id="CLU_000844_0_1_1"/>
<dbReference type="GO" id="GO:0051278">
    <property type="term" value="P:fungal-type cell wall polysaccharide biosynthetic process"/>
    <property type="evidence" value="ECO:0007669"/>
    <property type="project" value="TreeGrafter"/>
</dbReference>
<sequence>MSGHPQGGYHDDSYAQQQGGDAYYHDGNQAYYDNNQEYPQQHGGDAYYDEAGYYDTNGQGQYQQDGYYEGNQGYQDEYYNDQYYDQGGPAAGQQPQYNQNGNGAKPRRRGHDSEEESETFSDFTMRSDMARAADMDYYGRGDERYNGYNDGQGGGRGYRPPSSQVSYAGNRSSGASTPIYGMEYGNALPAGQRSREPYPAWTSDAQIPLSKEEIEDIFLDLTAKFGFQRDSMRNMFDHLMTLLDSRASRMTPNQALLSLHADYIGGENANYRRWYFAAHLDLDDAVGFANMKLGKANRRTRKARKAAKKKASENPGNEEQTLQALEGDQSLEAAEYRWKTRMNRMSQHDRVRQIALYLLCWGEANQVRFMPEALCFIFKCADDFLNSPACQNRVEPVDEFTYLNNVVTPLYTYCRDQGYEIQDGKYIRRERDHEKIIGYDDINQLFWYPEGIERIIFEDKTRLVDLPPAERFERLKDVHWKKVFFKTYKETRSWFHMIVNFNRIWVIHLTTFWFYTAFHSPTFYTANYEQERNNKPNPAAQMSAVALGGAVATLIMLIATLVEWSYVPRKWAGAQHLTKRLFFLLGVFVLNVAPSGYIFGFSQTGTIARVLGIVQFLVALATFLFFSIMPLGGLFGSYLTRNSRKYVASQTFTASYPRLHGNDMWMSYGIWILVFALKLTESYFFLTLSLRDPIRILSTMKITTCVGDAIVKDYLCYYQPKILLGIMFFTDLCLFFLDTYLWYIIWNCIFSIARSFYLGVSIWTPWRNIFSRLPKRIYSKVLATTDMEIKYKPKVLISQIWNAIVISMYREHLLAIDHVQKLLYHQVPSEQEGKRTLRAPTFFVSQEDHSFKTEFFPSHSEAERRISFFAQSLSTPIPEPLPVDNMPTFTVMIPHYSEKILLSLREIIREDEPYSRVTLLEYLKQLHPHEWDCFVKDTKILADETSQYNGDYEKNEKDTAKSKIDDLPFYCIGFKSAAPEYTLRTRIWASLRSQTLYRTISGFMNYSRAIKLLYRVENPEVVQMFGGNSDKLERELERMARRKFKIVVSMQRYAKFSKEERENTEFLLRAYPDLQIAYLDEEPPVNEGEDPRLYSALIDGHSEIMENGMRRPKFRVQLSGNPILGDGKSDNQNHCIIFYRGEYIQLIDANQDNYLEECLKIRSVLAEFEEMTTDNVSPYTPGIPPANFNPVAILGAREYIFSENIGILGDVAAGKEQTFGTLFARTLAQIGGKLHYGHPDFLNGIFMTTRGGVSKAQKGLHLNEDIYAGMNALIRGGRIKHCEYYQCGKGRDLGFGSILNFTTKIGTGMGEQMLSREYYYLGTQLPLDRFLSFYYAHPGFHVNNLFIMLSVQCFMFVIINLGALRHETIVCNYDKDVPITDALFPTGCANLVPIFDWVERCVVSIFIVFFISFVPLVVQELTERGFWRAATRLAKHFSSFSPLFEVFVCQIYANSLTQDLSFGGARYIGTGRGFATARIPFGILYSRFAGPSIYIGARSLMMLLFATLTTWGVWQIYFWVSLLALCISPFLFNPHQFAWNDFFIDYREYLRWLSRGNTRSHSASWIGFCRLSRTRVTGYKRKALGDPSAKLSGDVPRAHFTNIFFSEILGPLVLVAITVIPYLFINSQIGVTTETNPDLSSGDIKPTNSLIRVALVAVGPIAVNAGVLAGFFGMACCMGPLLSMCCKKFGAVLAAIAHGISVFMLLAFFEVMFFLEGWDFAKALLGMIAVVAIQRFIFKLIIALALTREFKSDTANIAWWTGKWYAMGWHTLSQPGREFLCKITELGMFAADFILGHFILFVMLPVLLIPYIDKFHSVMLFWLRPSRQIRPPIYSLKQTKLRKRRIIRYAILYFVILIVFVCLIVGPIVASRFLTGLPEMPMDLMQPTGLNNNDTLGATITGTGLGGGDAVSTATATADRLMRYAFS</sequence>
<dbReference type="STRING" id="1168221.R7YYS3"/>
<feature type="transmembrane region" description="Helical" evidence="12">
    <location>
        <begin position="1720"/>
        <end position="1746"/>
    </location>
</feature>
<dbReference type="eggNOG" id="KOG0916">
    <property type="taxonomic scope" value="Eukaryota"/>
</dbReference>